<dbReference type="Ensembl" id="ENSCCAT00000030526.1">
    <property type="protein sequence ID" value="ENSCCAP00000013099.1"/>
    <property type="gene ID" value="ENSCCAG00000024364.1"/>
</dbReference>
<reference evidence="2" key="1">
    <citation type="submission" date="2025-08" db="UniProtKB">
        <authorList>
            <consortium name="Ensembl"/>
        </authorList>
    </citation>
    <scope>IDENTIFICATION</scope>
</reference>
<dbReference type="InterPro" id="IPR057318">
    <property type="entry name" value="RENR_N"/>
</dbReference>
<dbReference type="Proteomes" id="UP000233040">
    <property type="component" value="Unassembled WGS sequence"/>
</dbReference>
<name>A0A2K5QB55_CEBIM</name>
<proteinExistence type="predicted"/>
<dbReference type="Pfam" id="PF25294">
    <property type="entry name" value="RENR_N"/>
    <property type="match status" value="1"/>
</dbReference>
<evidence type="ECO:0000313" key="3">
    <source>
        <dbReference type="Proteomes" id="UP000233040"/>
    </source>
</evidence>
<dbReference type="OMA" id="VISYPWE"/>
<dbReference type="GO" id="GO:0038023">
    <property type="term" value="F:signaling receptor activity"/>
    <property type="evidence" value="ECO:0007669"/>
    <property type="project" value="InterPro"/>
</dbReference>
<dbReference type="PANTHER" id="PTHR13351">
    <property type="entry name" value="RENIN RECEPTOR"/>
    <property type="match status" value="1"/>
</dbReference>
<dbReference type="GO" id="GO:0009897">
    <property type="term" value="C:external side of plasma membrane"/>
    <property type="evidence" value="ECO:0007669"/>
    <property type="project" value="TreeGrafter"/>
</dbReference>
<accession>A0A2K5QB55</accession>
<keyword evidence="3" id="KW-1185">Reference proteome</keyword>
<protein>
    <recommendedName>
        <fullName evidence="1">Renin receptor N-terminal domain-containing protein</fullName>
    </recommendedName>
</protein>
<dbReference type="STRING" id="9516.ENSCCAP00000013099"/>
<dbReference type="GO" id="GO:0030177">
    <property type="term" value="P:positive regulation of Wnt signaling pathway"/>
    <property type="evidence" value="ECO:0007669"/>
    <property type="project" value="TreeGrafter"/>
</dbReference>
<evidence type="ECO:0000259" key="1">
    <source>
        <dbReference type="Pfam" id="PF25294"/>
    </source>
</evidence>
<sequence>MVMVKGVDKLALPTGSVISYPWEKEKVYVVGKANSAFEDLSVILEQLHNHLFQENSILSSFPLNSLSRNNGVDLLFLSELQVL</sequence>
<feature type="domain" description="Renin receptor N-terminal" evidence="1">
    <location>
        <begin position="23"/>
        <end position="83"/>
    </location>
</feature>
<dbReference type="AlphaFoldDB" id="A0A2K5QB55"/>
<reference evidence="2" key="2">
    <citation type="submission" date="2025-09" db="UniProtKB">
        <authorList>
            <consortium name="Ensembl"/>
        </authorList>
    </citation>
    <scope>IDENTIFICATION</scope>
</reference>
<dbReference type="InterPro" id="IPR012493">
    <property type="entry name" value="Renin_rcpt"/>
</dbReference>
<organism evidence="2 3">
    <name type="scientific">Cebus imitator</name>
    <name type="common">Panamanian white-faced capuchin</name>
    <name type="synonym">Cebus capucinus imitator</name>
    <dbReference type="NCBI Taxonomy" id="2715852"/>
    <lineage>
        <taxon>Eukaryota</taxon>
        <taxon>Metazoa</taxon>
        <taxon>Chordata</taxon>
        <taxon>Craniata</taxon>
        <taxon>Vertebrata</taxon>
        <taxon>Euteleostomi</taxon>
        <taxon>Mammalia</taxon>
        <taxon>Eutheria</taxon>
        <taxon>Euarchontoglires</taxon>
        <taxon>Primates</taxon>
        <taxon>Haplorrhini</taxon>
        <taxon>Platyrrhini</taxon>
        <taxon>Cebidae</taxon>
        <taxon>Cebinae</taxon>
        <taxon>Cebus</taxon>
    </lineage>
</organism>
<dbReference type="GeneTree" id="ENSGT00940000176164"/>
<dbReference type="PANTHER" id="PTHR13351:SF6">
    <property type="entry name" value="RENIN RECEPTOR"/>
    <property type="match status" value="1"/>
</dbReference>
<evidence type="ECO:0000313" key="2">
    <source>
        <dbReference type="Ensembl" id="ENSCCAP00000013099.1"/>
    </source>
</evidence>